<dbReference type="PANTHER" id="PTHR21180:SF32">
    <property type="entry name" value="ENDONUCLEASE_EXONUCLEASE_PHOSPHATASE FAMILY DOMAIN-CONTAINING PROTEIN 1"/>
    <property type="match status" value="1"/>
</dbReference>
<dbReference type="PANTHER" id="PTHR21180">
    <property type="entry name" value="ENDONUCLEASE/EXONUCLEASE/PHOSPHATASE FAMILY DOMAIN-CONTAINING PROTEIN 1"/>
    <property type="match status" value="1"/>
</dbReference>
<feature type="signal peptide" evidence="2">
    <location>
        <begin position="1"/>
        <end position="35"/>
    </location>
</feature>
<dbReference type="NCBIfam" id="TIGR00426">
    <property type="entry name" value="competence protein ComEA helix-hairpin-helix repeat region"/>
    <property type="match status" value="1"/>
</dbReference>
<dbReference type="RefSeq" id="WP_052892680.1">
    <property type="nucleotide sequence ID" value="NZ_CP014839.1"/>
</dbReference>
<proteinExistence type="predicted"/>
<evidence type="ECO:0000313" key="4">
    <source>
        <dbReference type="Proteomes" id="UP000036700"/>
    </source>
</evidence>
<gene>
    <name evidence="3" type="ORF">ABW99_11080</name>
</gene>
<dbReference type="EMBL" id="CP011568">
    <property type="protein sequence ID" value="ALX34792.1"/>
    <property type="molecule type" value="Genomic_DNA"/>
</dbReference>
<name>A0A0U4FEG2_9BURK</name>
<keyword evidence="2" id="KW-0732">Signal</keyword>
<dbReference type="InterPro" id="IPR004509">
    <property type="entry name" value="Competence_ComEA_HhH"/>
</dbReference>
<dbReference type="KEGG" id="ptx:ABW99_11080"/>
<reference evidence="4" key="1">
    <citation type="submission" date="2015-06" db="EMBL/GenBank/DDBJ databases">
        <authorList>
            <person name="Hoefler B.C."/>
            <person name="Straight P.D."/>
        </authorList>
    </citation>
    <scope>NUCLEOTIDE SEQUENCE [LARGE SCALE GENOMIC DNA]</scope>
    <source>
        <strain evidence="4">DSM 25325</strain>
    </source>
</reference>
<dbReference type="SUPFAM" id="SSF47781">
    <property type="entry name" value="RuvA domain 2-like"/>
    <property type="match status" value="1"/>
</dbReference>
<dbReference type="Pfam" id="PF12836">
    <property type="entry name" value="HHH_3"/>
    <property type="match status" value="1"/>
</dbReference>
<dbReference type="Proteomes" id="UP000036700">
    <property type="component" value="Chromosome"/>
</dbReference>
<organism evidence="3 4">
    <name type="scientific">Pandoraea thiooxydans</name>
    <dbReference type="NCBI Taxonomy" id="445709"/>
    <lineage>
        <taxon>Bacteria</taxon>
        <taxon>Pseudomonadati</taxon>
        <taxon>Pseudomonadota</taxon>
        <taxon>Betaproteobacteria</taxon>
        <taxon>Burkholderiales</taxon>
        <taxon>Burkholderiaceae</taxon>
        <taxon>Pandoraea</taxon>
    </lineage>
</organism>
<evidence type="ECO:0000256" key="2">
    <source>
        <dbReference type="SAM" id="SignalP"/>
    </source>
</evidence>
<dbReference type="GO" id="GO:0015627">
    <property type="term" value="C:type II protein secretion system complex"/>
    <property type="evidence" value="ECO:0007669"/>
    <property type="project" value="TreeGrafter"/>
</dbReference>
<evidence type="ECO:0000256" key="1">
    <source>
        <dbReference type="SAM" id="MobiDB-lite"/>
    </source>
</evidence>
<dbReference type="InterPro" id="IPR010994">
    <property type="entry name" value="RuvA_2-like"/>
</dbReference>
<dbReference type="GO" id="GO:0015628">
    <property type="term" value="P:protein secretion by the type II secretion system"/>
    <property type="evidence" value="ECO:0007669"/>
    <property type="project" value="TreeGrafter"/>
</dbReference>
<sequence>MPILKVVNLDKDRIMLKKVLLAVVAFFVFSGMAAAAVDVNTASQAQLETIKGIGAAKSKAIVEERTKNGPFKSAEDLARRVKGIGSKSVAKLEAEGLTFGDRKAAPVTASKHGDAKGNAHSADKAAKKNAAHEGAATTPAGKPAQK</sequence>
<protein>
    <recommendedName>
        <fullName evidence="5">Competence protein ComE</fullName>
    </recommendedName>
</protein>
<evidence type="ECO:0000313" key="3">
    <source>
        <dbReference type="EMBL" id="ALX34792.1"/>
    </source>
</evidence>
<feature type="region of interest" description="Disordered" evidence="1">
    <location>
        <begin position="103"/>
        <end position="146"/>
    </location>
</feature>
<keyword evidence="4" id="KW-1185">Reference proteome</keyword>
<accession>A0A0U4FEG2</accession>
<evidence type="ECO:0008006" key="5">
    <source>
        <dbReference type="Google" id="ProtNLM"/>
    </source>
</evidence>
<dbReference type="Gene3D" id="1.10.150.280">
    <property type="entry name" value="AF1531-like domain"/>
    <property type="match status" value="1"/>
</dbReference>
<dbReference type="AlphaFoldDB" id="A0A0U4FEG2"/>
<dbReference type="InterPro" id="IPR051675">
    <property type="entry name" value="Endo/Exo/Phosphatase_dom_1"/>
</dbReference>
<dbReference type="STRING" id="445709.ABW99_11080"/>
<feature type="compositionally biased region" description="Basic and acidic residues" evidence="1">
    <location>
        <begin position="111"/>
        <end position="126"/>
    </location>
</feature>
<feature type="chain" id="PRO_5006849228" description="Competence protein ComE" evidence="2">
    <location>
        <begin position="36"/>
        <end position="146"/>
    </location>
</feature>